<gene>
    <name evidence="4" type="ORF">RD1301_v1_3990003</name>
    <name evidence="2" type="ORF">RUN1744_v1_290009</name>
    <name evidence="3" type="ORF">TF3108_v1_640008</name>
</gene>
<protein>
    <submittedName>
        <fullName evidence="3">Uncharacterized protein</fullName>
    </submittedName>
</protein>
<feature type="compositionally biased region" description="Basic and acidic residues" evidence="1">
    <location>
        <begin position="124"/>
        <end position="142"/>
    </location>
</feature>
<feature type="region of interest" description="Disordered" evidence="1">
    <location>
        <begin position="76"/>
        <end position="170"/>
    </location>
</feature>
<feature type="compositionally biased region" description="Basic residues" evidence="1">
    <location>
        <begin position="102"/>
        <end position="116"/>
    </location>
</feature>
<evidence type="ECO:0000313" key="3">
    <source>
        <dbReference type="EMBL" id="CUV41007.1"/>
    </source>
</evidence>
<feature type="compositionally biased region" description="Basic and acidic residues" evidence="1">
    <location>
        <begin position="151"/>
        <end position="161"/>
    </location>
</feature>
<evidence type="ECO:0000313" key="2">
    <source>
        <dbReference type="EMBL" id="CUV22970.1"/>
    </source>
</evidence>
<accession>A0A0S4W2I3</accession>
<organism evidence="3">
    <name type="scientific">Ralstonia solanacearum</name>
    <name type="common">Pseudomonas solanacearum</name>
    <dbReference type="NCBI Taxonomy" id="305"/>
    <lineage>
        <taxon>Bacteria</taxon>
        <taxon>Pseudomonadati</taxon>
        <taxon>Pseudomonadota</taxon>
        <taxon>Betaproteobacteria</taxon>
        <taxon>Burkholderiales</taxon>
        <taxon>Burkholderiaceae</taxon>
        <taxon>Ralstonia</taxon>
        <taxon>Ralstonia solanacearum species complex</taxon>
    </lineage>
</organism>
<sequence>MKSCPQYRWRRSPPAPWPDPPKPRAGPPGVRPPESSRPGRGRWELVGQPTAPVPGYCVRRYVLSTRCRPRCPRARIARRSGDGVGAAGNGLSVNVPHDAARAQKKRRRRRRRRRRRTSDYADLATRHADRQRIGEAPCERGGKTATRTRVIAKDGDGDGKPCRPPQIKAR</sequence>
<evidence type="ECO:0000313" key="4">
    <source>
        <dbReference type="EMBL" id="CUV63827.1"/>
    </source>
</evidence>
<feature type="region of interest" description="Disordered" evidence="1">
    <location>
        <begin position="1"/>
        <end position="53"/>
    </location>
</feature>
<evidence type="ECO:0000256" key="1">
    <source>
        <dbReference type="SAM" id="MobiDB-lite"/>
    </source>
</evidence>
<dbReference type="EMBL" id="LN899823">
    <property type="protein sequence ID" value="CUV22970.1"/>
    <property type="molecule type" value="Genomic_DNA"/>
</dbReference>
<feature type="compositionally biased region" description="Pro residues" evidence="1">
    <location>
        <begin position="13"/>
        <end position="31"/>
    </location>
</feature>
<reference evidence="3" key="1">
    <citation type="submission" date="2015-10" db="EMBL/GenBank/DDBJ databases">
        <authorList>
            <person name="Gilbert D.G."/>
        </authorList>
    </citation>
    <scope>NUCLEOTIDE SEQUENCE</scope>
    <source>
        <strain evidence="3">Phyl III-seqv23</strain>
    </source>
</reference>
<name>A0A0S4W2I3_RALSL</name>
<dbReference type="AlphaFoldDB" id="A0A0S4W2I3"/>
<dbReference type="EMBL" id="LN899822">
    <property type="protein sequence ID" value="CUV63827.1"/>
    <property type="molecule type" value="Genomic_DNA"/>
</dbReference>
<proteinExistence type="predicted"/>
<dbReference type="EMBL" id="LN899826">
    <property type="protein sequence ID" value="CUV41007.1"/>
    <property type="molecule type" value="Genomic_DNA"/>
</dbReference>